<keyword evidence="5" id="KW-1185">Reference proteome</keyword>
<dbReference type="Gene3D" id="3.30.160.60">
    <property type="entry name" value="Classic Zinc Finger"/>
    <property type="match status" value="1"/>
</dbReference>
<dbReference type="SMART" id="SM00355">
    <property type="entry name" value="ZnF_C2H2"/>
    <property type="match status" value="2"/>
</dbReference>
<evidence type="ECO:0000259" key="3">
    <source>
        <dbReference type="PROSITE" id="PS50157"/>
    </source>
</evidence>
<gene>
    <name evidence="4" type="ORF">ASPGLDRAFT_53280</name>
</gene>
<keyword evidence="1" id="KW-0862">Zinc</keyword>
<name>A0A1L9V4V5_ASPGL</name>
<dbReference type="RefSeq" id="XP_022395560.1">
    <property type="nucleotide sequence ID" value="XM_022547937.1"/>
</dbReference>
<keyword evidence="1" id="KW-0479">Metal-binding</keyword>
<dbReference type="PROSITE" id="PS50157">
    <property type="entry name" value="ZINC_FINGER_C2H2_2"/>
    <property type="match status" value="1"/>
</dbReference>
<keyword evidence="1" id="KW-0863">Zinc-finger</keyword>
<dbReference type="AlphaFoldDB" id="A0A1L9V4V5"/>
<organism evidence="4 5">
    <name type="scientific">Aspergillus glaucus CBS 516.65</name>
    <dbReference type="NCBI Taxonomy" id="1160497"/>
    <lineage>
        <taxon>Eukaryota</taxon>
        <taxon>Fungi</taxon>
        <taxon>Dikarya</taxon>
        <taxon>Ascomycota</taxon>
        <taxon>Pezizomycotina</taxon>
        <taxon>Eurotiomycetes</taxon>
        <taxon>Eurotiomycetidae</taxon>
        <taxon>Eurotiales</taxon>
        <taxon>Aspergillaceae</taxon>
        <taxon>Aspergillus</taxon>
        <taxon>Aspergillus subgen. Aspergillus</taxon>
    </lineage>
</organism>
<proteinExistence type="predicted"/>
<evidence type="ECO:0000313" key="4">
    <source>
        <dbReference type="EMBL" id="OJJ78862.1"/>
    </source>
</evidence>
<dbReference type="EMBL" id="KV878926">
    <property type="protein sequence ID" value="OJJ78862.1"/>
    <property type="molecule type" value="Genomic_DNA"/>
</dbReference>
<accession>A0A1L9V4V5</accession>
<feature type="region of interest" description="Disordered" evidence="2">
    <location>
        <begin position="92"/>
        <end position="155"/>
    </location>
</feature>
<dbReference type="InterPro" id="IPR013087">
    <property type="entry name" value="Znf_C2H2_type"/>
</dbReference>
<dbReference type="PROSITE" id="PS00028">
    <property type="entry name" value="ZINC_FINGER_C2H2_1"/>
    <property type="match status" value="1"/>
</dbReference>
<dbReference type="GO" id="GO:0008270">
    <property type="term" value="F:zinc ion binding"/>
    <property type="evidence" value="ECO:0007669"/>
    <property type="project" value="UniProtKB-KW"/>
</dbReference>
<dbReference type="GeneID" id="34464198"/>
<evidence type="ECO:0000256" key="2">
    <source>
        <dbReference type="SAM" id="MobiDB-lite"/>
    </source>
</evidence>
<reference evidence="5" key="1">
    <citation type="journal article" date="2017" name="Genome Biol.">
        <title>Comparative genomics reveals high biological diversity and specific adaptations in the industrially and medically important fungal genus Aspergillus.</title>
        <authorList>
            <person name="de Vries R.P."/>
            <person name="Riley R."/>
            <person name="Wiebenga A."/>
            <person name="Aguilar-Osorio G."/>
            <person name="Amillis S."/>
            <person name="Uchima C.A."/>
            <person name="Anderluh G."/>
            <person name="Asadollahi M."/>
            <person name="Askin M."/>
            <person name="Barry K."/>
            <person name="Battaglia E."/>
            <person name="Bayram O."/>
            <person name="Benocci T."/>
            <person name="Braus-Stromeyer S.A."/>
            <person name="Caldana C."/>
            <person name="Canovas D."/>
            <person name="Cerqueira G.C."/>
            <person name="Chen F."/>
            <person name="Chen W."/>
            <person name="Choi C."/>
            <person name="Clum A."/>
            <person name="Dos Santos R.A."/>
            <person name="Damasio A.R."/>
            <person name="Diallinas G."/>
            <person name="Emri T."/>
            <person name="Fekete E."/>
            <person name="Flipphi M."/>
            <person name="Freyberg S."/>
            <person name="Gallo A."/>
            <person name="Gournas C."/>
            <person name="Habgood R."/>
            <person name="Hainaut M."/>
            <person name="Harispe M.L."/>
            <person name="Henrissat B."/>
            <person name="Hilden K.S."/>
            <person name="Hope R."/>
            <person name="Hossain A."/>
            <person name="Karabika E."/>
            <person name="Karaffa L."/>
            <person name="Karanyi Z."/>
            <person name="Krasevec N."/>
            <person name="Kuo A."/>
            <person name="Kusch H."/>
            <person name="LaButti K."/>
            <person name="Lagendijk E.L."/>
            <person name="Lapidus A."/>
            <person name="Levasseur A."/>
            <person name="Lindquist E."/>
            <person name="Lipzen A."/>
            <person name="Logrieco A.F."/>
            <person name="MacCabe A."/>
            <person name="Maekelae M.R."/>
            <person name="Malavazi I."/>
            <person name="Melin P."/>
            <person name="Meyer V."/>
            <person name="Mielnichuk N."/>
            <person name="Miskei M."/>
            <person name="Molnar A.P."/>
            <person name="Mule G."/>
            <person name="Ngan C.Y."/>
            <person name="Orejas M."/>
            <person name="Orosz E."/>
            <person name="Ouedraogo J.P."/>
            <person name="Overkamp K.M."/>
            <person name="Park H.-S."/>
            <person name="Perrone G."/>
            <person name="Piumi F."/>
            <person name="Punt P.J."/>
            <person name="Ram A.F."/>
            <person name="Ramon A."/>
            <person name="Rauscher S."/>
            <person name="Record E."/>
            <person name="Riano-Pachon D.M."/>
            <person name="Robert V."/>
            <person name="Roehrig J."/>
            <person name="Ruller R."/>
            <person name="Salamov A."/>
            <person name="Salih N.S."/>
            <person name="Samson R.A."/>
            <person name="Sandor E."/>
            <person name="Sanguinetti M."/>
            <person name="Schuetze T."/>
            <person name="Sepcic K."/>
            <person name="Shelest E."/>
            <person name="Sherlock G."/>
            <person name="Sophianopoulou V."/>
            <person name="Squina F.M."/>
            <person name="Sun H."/>
            <person name="Susca A."/>
            <person name="Todd R.B."/>
            <person name="Tsang A."/>
            <person name="Unkles S.E."/>
            <person name="van de Wiele N."/>
            <person name="van Rossen-Uffink D."/>
            <person name="Oliveira J.V."/>
            <person name="Vesth T.C."/>
            <person name="Visser J."/>
            <person name="Yu J.-H."/>
            <person name="Zhou M."/>
            <person name="Andersen M.R."/>
            <person name="Archer D.B."/>
            <person name="Baker S.E."/>
            <person name="Benoit I."/>
            <person name="Brakhage A.A."/>
            <person name="Braus G.H."/>
            <person name="Fischer R."/>
            <person name="Frisvad J.C."/>
            <person name="Goldman G.H."/>
            <person name="Houbraken J."/>
            <person name="Oakley B."/>
            <person name="Pocsi I."/>
            <person name="Scazzocchio C."/>
            <person name="Seiboth B."/>
            <person name="vanKuyk P.A."/>
            <person name="Wortman J."/>
            <person name="Dyer P.S."/>
            <person name="Grigoriev I.V."/>
        </authorList>
    </citation>
    <scope>NUCLEOTIDE SEQUENCE [LARGE SCALE GENOMIC DNA]</scope>
    <source>
        <strain evidence="5">CBS 516.65</strain>
    </source>
</reference>
<protein>
    <recommendedName>
        <fullName evidence="3">C2H2-type domain-containing protein</fullName>
    </recommendedName>
</protein>
<feature type="domain" description="C2H2-type" evidence="3">
    <location>
        <begin position="191"/>
        <end position="220"/>
    </location>
</feature>
<dbReference type="STRING" id="1160497.A0A1L9V4V5"/>
<evidence type="ECO:0000313" key="5">
    <source>
        <dbReference type="Proteomes" id="UP000184300"/>
    </source>
</evidence>
<dbReference type="Proteomes" id="UP000184300">
    <property type="component" value="Unassembled WGS sequence"/>
</dbReference>
<feature type="compositionally biased region" description="Polar residues" evidence="2">
    <location>
        <begin position="112"/>
        <end position="128"/>
    </location>
</feature>
<dbReference type="VEuPathDB" id="FungiDB:ASPGLDRAFT_53280"/>
<sequence>MFYPPDLNWYTPDIWANGHNRSAGASQNVTDLLNNPSDLAFSSINPLSLDFGATLSPELLNSGYTEAAADPGSYLGSLDWLADETPFGQTSSGHDWITGHRPRKLDHHPSINFPSMGSNIGPSSQVSHTPMAGPSGGSRGRTTSPKERRRDATNNGPVRCEWKGCTYSGVFSRRIELKRHVETKHIFPRSYECPELRCKKLFNRGDNLREHLHRTHCRSV</sequence>
<evidence type="ECO:0000256" key="1">
    <source>
        <dbReference type="PROSITE-ProRule" id="PRU00042"/>
    </source>
</evidence>
<dbReference type="OrthoDB" id="654211at2759"/>